<comment type="caution">
    <text evidence="2">The sequence shown here is derived from an EMBL/GenBank/DDBJ whole genome shotgun (WGS) entry which is preliminary data.</text>
</comment>
<evidence type="ECO:0000256" key="1">
    <source>
        <dbReference type="SAM" id="MobiDB-lite"/>
    </source>
</evidence>
<keyword evidence="3" id="KW-1185">Reference proteome</keyword>
<proteinExistence type="predicted"/>
<dbReference type="RefSeq" id="WP_264725597.1">
    <property type="nucleotide sequence ID" value="NZ_JAPDMX010000011.1"/>
</dbReference>
<sequence length="339" mass="38762">MQKSHLKTIHNAFLLPSLIVGTIIISPTVLANDAVVDAIKIDAPLDEQAVDTKTIDNTVLLAPLTPQTAHYKAYYGSFELGDAKFTLPKTDSGYYNYFFESEVGLLMLSDERKLQSDFTLENGKLVPFRYVHERTGTGSEYTEQTAFARSQNFIHTIYKLDALKLDYQETIFDPLMVQLQFRMDVINNKRPLNYKMVKEKEVDEYDFKIIGNETITVAGGTFDTVKFEVVRNSTKRQTFFWMAPKLAYLPIRLSHFSKGSKQLDIQLADYTFDNPLPDIPSLDLEHERAIFEAYMAEKALLTETETEKQQESEGNVNQEVSPDKFSEKEVADLKEMVIN</sequence>
<gene>
    <name evidence="2" type="ORF">OHT75_06095</name>
</gene>
<accession>A0ABT3I7L3</accession>
<dbReference type="InterPro" id="IPR021457">
    <property type="entry name" value="DUF3108"/>
</dbReference>
<evidence type="ECO:0000313" key="3">
    <source>
        <dbReference type="Proteomes" id="UP001163714"/>
    </source>
</evidence>
<evidence type="ECO:0000313" key="2">
    <source>
        <dbReference type="EMBL" id="MCW3172041.1"/>
    </source>
</evidence>
<feature type="region of interest" description="Disordered" evidence="1">
    <location>
        <begin position="303"/>
        <end position="328"/>
    </location>
</feature>
<dbReference type="Pfam" id="PF11306">
    <property type="entry name" value="DUF3108"/>
    <property type="match status" value="1"/>
</dbReference>
<reference evidence="2" key="1">
    <citation type="submission" date="2022-10" db="EMBL/GenBank/DDBJ databases">
        <title>Shewanella flava sp. nov, isolated from the estuary of the Fenhe River into the Yellow River.</title>
        <authorList>
            <person name="Li Y."/>
        </authorList>
    </citation>
    <scope>NUCLEOTIDE SEQUENCE</scope>
    <source>
        <strain evidence="2">FYR11-62</strain>
    </source>
</reference>
<name>A0ABT3I7L3_9GAMM</name>
<organism evidence="2 3">
    <name type="scientific">Shewanella subflava</name>
    <dbReference type="NCBI Taxonomy" id="2986476"/>
    <lineage>
        <taxon>Bacteria</taxon>
        <taxon>Pseudomonadati</taxon>
        <taxon>Pseudomonadota</taxon>
        <taxon>Gammaproteobacteria</taxon>
        <taxon>Alteromonadales</taxon>
        <taxon>Shewanellaceae</taxon>
        <taxon>Shewanella</taxon>
    </lineage>
</organism>
<dbReference type="EMBL" id="JAPDMX010000011">
    <property type="protein sequence ID" value="MCW3172041.1"/>
    <property type="molecule type" value="Genomic_DNA"/>
</dbReference>
<dbReference type="Proteomes" id="UP001163714">
    <property type="component" value="Unassembled WGS sequence"/>
</dbReference>
<protein>
    <submittedName>
        <fullName evidence="2">DUF3108 domain-containing protein</fullName>
    </submittedName>
</protein>